<gene>
    <name evidence="9" type="ORF">SAMN05421540_102315</name>
</gene>
<keyword evidence="4" id="KW-0808">Transferase</keyword>
<dbReference type="GO" id="GO:0004721">
    <property type="term" value="F:phosphoprotein phosphatase activity"/>
    <property type="evidence" value="ECO:0007669"/>
    <property type="project" value="TreeGrafter"/>
</dbReference>
<dbReference type="GO" id="GO:0016036">
    <property type="term" value="P:cellular response to phosphate starvation"/>
    <property type="evidence" value="ECO:0007669"/>
    <property type="project" value="TreeGrafter"/>
</dbReference>
<dbReference type="EMBL" id="FNQF01000002">
    <property type="protein sequence ID" value="SDZ96795.1"/>
    <property type="molecule type" value="Genomic_DNA"/>
</dbReference>
<dbReference type="InterPro" id="IPR003661">
    <property type="entry name" value="HisK_dim/P_dom"/>
</dbReference>
<dbReference type="InterPro" id="IPR036890">
    <property type="entry name" value="HATPase_C_sf"/>
</dbReference>
<name>A0A1H3XBL0_9FLAO</name>
<dbReference type="InterPro" id="IPR004358">
    <property type="entry name" value="Sig_transdc_His_kin-like_C"/>
</dbReference>
<dbReference type="PRINTS" id="PR00344">
    <property type="entry name" value="BCTRLSENSOR"/>
</dbReference>
<dbReference type="InterPro" id="IPR036097">
    <property type="entry name" value="HisK_dim/P_sf"/>
</dbReference>
<evidence type="ECO:0000313" key="10">
    <source>
        <dbReference type="Proteomes" id="UP000198820"/>
    </source>
</evidence>
<dbReference type="Proteomes" id="UP000198820">
    <property type="component" value="Unassembled WGS sequence"/>
</dbReference>
<protein>
    <recommendedName>
        <fullName evidence="2">histidine kinase</fullName>
        <ecNumber evidence="2">2.7.13.3</ecNumber>
    </recommendedName>
</protein>
<keyword evidence="3" id="KW-0597">Phosphoprotein</keyword>
<dbReference type="Gene3D" id="1.10.287.130">
    <property type="match status" value="1"/>
</dbReference>
<comment type="catalytic activity">
    <reaction evidence="1">
        <text>ATP + protein L-histidine = ADP + protein N-phospho-L-histidine.</text>
        <dbReference type="EC" id="2.7.13.3"/>
    </reaction>
</comment>
<dbReference type="EC" id="2.7.13.3" evidence="2"/>
<evidence type="ECO:0000256" key="1">
    <source>
        <dbReference type="ARBA" id="ARBA00000085"/>
    </source>
</evidence>
<dbReference type="Gene3D" id="3.30.565.10">
    <property type="entry name" value="Histidine kinase-like ATPase, C-terminal domain"/>
    <property type="match status" value="1"/>
</dbReference>
<dbReference type="InterPro" id="IPR005467">
    <property type="entry name" value="His_kinase_dom"/>
</dbReference>
<dbReference type="PANTHER" id="PTHR45453">
    <property type="entry name" value="PHOSPHATE REGULON SENSOR PROTEIN PHOR"/>
    <property type="match status" value="1"/>
</dbReference>
<dbReference type="SMART" id="SM00388">
    <property type="entry name" value="HisKA"/>
    <property type="match status" value="1"/>
</dbReference>
<dbReference type="InterPro" id="IPR003594">
    <property type="entry name" value="HATPase_dom"/>
</dbReference>
<feature type="transmembrane region" description="Helical" evidence="7">
    <location>
        <begin position="264"/>
        <end position="286"/>
    </location>
</feature>
<dbReference type="CDD" id="cd00082">
    <property type="entry name" value="HisKA"/>
    <property type="match status" value="1"/>
</dbReference>
<keyword evidence="6" id="KW-0902">Two-component regulatory system</keyword>
<evidence type="ECO:0000256" key="4">
    <source>
        <dbReference type="ARBA" id="ARBA00022679"/>
    </source>
</evidence>
<keyword evidence="7" id="KW-0812">Transmembrane</keyword>
<dbReference type="PROSITE" id="PS50109">
    <property type="entry name" value="HIS_KIN"/>
    <property type="match status" value="1"/>
</dbReference>
<dbReference type="FunFam" id="3.30.565.10:FF:000006">
    <property type="entry name" value="Sensor histidine kinase WalK"/>
    <property type="match status" value="1"/>
</dbReference>
<evidence type="ECO:0000256" key="5">
    <source>
        <dbReference type="ARBA" id="ARBA00022777"/>
    </source>
</evidence>
<accession>A0A1H3XBL0</accession>
<dbReference type="InterPro" id="IPR050351">
    <property type="entry name" value="BphY/WalK/GraS-like"/>
</dbReference>
<dbReference type="PANTHER" id="PTHR45453:SF1">
    <property type="entry name" value="PHOSPHATE REGULON SENSOR PROTEIN PHOR"/>
    <property type="match status" value="1"/>
</dbReference>
<feature type="transmembrane region" description="Helical" evidence="7">
    <location>
        <begin position="6"/>
        <end position="28"/>
    </location>
</feature>
<dbReference type="Pfam" id="PF00512">
    <property type="entry name" value="HisKA"/>
    <property type="match status" value="1"/>
</dbReference>
<dbReference type="GO" id="GO:0000155">
    <property type="term" value="F:phosphorelay sensor kinase activity"/>
    <property type="evidence" value="ECO:0007669"/>
    <property type="project" value="InterPro"/>
</dbReference>
<evidence type="ECO:0000256" key="3">
    <source>
        <dbReference type="ARBA" id="ARBA00022553"/>
    </source>
</evidence>
<dbReference type="Pfam" id="PF02518">
    <property type="entry name" value="HATPase_c"/>
    <property type="match status" value="1"/>
</dbReference>
<evidence type="ECO:0000259" key="8">
    <source>
        <dbReference type="PROSITE" id="PS50109"/>
    </source>
</evidence>
<evidence type="ECO:0000256" key="7">
    <source>
        <dbReference type="SAM" id="Phobius"/>
    </source>
</evidence>
<dbReference type="SMART" id="SM00387">
    <property type="entry name" value="HATPase_c"/>
    <property type="match status" value="1"/>
</dbReference>
<sequence length="524" mass="59717">MNTRLFRILIIAMTLALIGIIFVQGYWIKSNVENNEEQFSIAAKQMLVNVVSDIEDREINKYYFELASIADSTKPMTKQLSELFQVKKDDASSEYFVYSNSLIQEEYKISSQFLADEEDSVSFKKITSKKLATKISRNESDEIDGLGLSAQERYQRINRIEDAERFLLLDVVKEMASQLPIHKRIDTTEVRGIIDSYISKLDINSDYEFGIFSNGLNTRIRSADFKLNSPSTYGIPVFKYNNNTSSYQLFINFQDKKKAILSSILLMAILSGSFTIIIVFVFATAINQLIKQRQISQIKSDFINNMTHEFKTPIATINLALDSVKNPKISEKPEMVARYLEMIREENKRMHAQVENVLRISKLEKNELDIKKEKASLHEIVDAAVKHVSLIVDDRGGYIKTNYAAKDCTILANNSHFVNVIVNILDNAIKYSPEPPKIDIFTEVVKNYIVLSVKDQGDGMGKTTQKKIFQKFYREHTGDVHNVKGHGLGLAYVKQIVDDHHGEVSVESEKNQGTTFIIKLPLIS</sequence>
<feature type="domain" description="Histidine kinase" evidence="8">
    <location>
        <begin position="305"/>
        <end position="524"/>
    </location>
</feature>
<keyword evidence="5" id="KW-0418">Kinase</keyword>
<evidence type="ECO:0000313" key="9">
    <source>
        <dbReference type="EMBL" id="SDZ96795.1"/>
    </source>
</evidence>
<reference evidence="9 10" key="1">
    <citation type="submission" date="2016-10" db="EMBL/GenBank/DDBJ databases">
        <authorList>
            <person name="de Groot N.N."/>
        </authorList>
    </citation>
    <scope>NUCLEOTIDE SEQUENCE [LARGE SCALE GENOMIC DNA]</scope>
    <source>
        <strain evidence="9 10">DSM 23581</strain>
    </source>
</reference>
<keyword evidence="7" id="KW-0472">Membrane</keyword>
<evidence type="ECO:0000256" key="6">
    <source>
        <dbReference type="ARBA" id="ARBA00023012"/>
    </source>
</evidence>
<dbReference type="SUPFAM" id="SSF55874">
    <property type="entry name" value="ATPase domain of HSP90 chaperone/DNA topoisomerase II/histidine kinase"/>
    <property type="match status" value="1"/>
</dbReference>
<keyword evidence="7" id="KW-1133">Transmembrane helix</keyword>
<evidence type="ECO:0000256" key="2">
    <source>
        <dbReference type="ARBA" id="ARBA00012438"/>
    </source>
</evidence>
<dbReference type="RefSeq" id="WP_093239642.1">
    <property type="nucleotide sequence ID" value="NZ_FNQF01000002.1"/>
</dbReference>
<keyword evidence="10" id="KW-1185">Reference proteome</keyword>
<dbReference type="STRING" id="908615.SAMN05421540_102315"/>
<dbReference type="AlphaFoldDB" id="A0A1H3XBL0"/>
<proteinExistence type="predicted"/>
<organism evidence="9 10">
    <name type="scientific">Psychroflexus halocasei</name>
    <dbReference type="NCBI Taxonomy" id="908615"/>
    <lineage>
        <taxon>Bacteria</taxon>
        <taxon>Pseudomonadati</taxon>
        <taxon>Bacteroidota</taxon>
        <taxon>Flavobacteriia</taxon>
        <taxon>Flavobacteriales</taxon>
        <taxon>Flavobacteriaceae</taxon>
        <taxon>Psychroflexus</taxon>
    </lineage>
</organism>
<dbReference type="GO" id="GO:0005886">
    <property type="term" value="C:plasma membrane"/>
    <property type="evidence" value="ECO:0007669"/>
    <property type="project" value="TreeGrafter"/>
</dbReference>
<dbReference type="SUPFAM" id="SSF47384">
    <property type="entry name" value="Homodimeric domain of signal transducing histidine kinase"/>
    <property type="match status" value="1"/>
</dbReference>